<geneLocation type="plasmid" evidence="7">
    <name>pmppla107</name>
</geneLocation>
<dbReference type="GO" id="GO:0016491">
    <property type="term" value="F:oxidoreductase activity"/>
    <property type="evidence" value="ECO:0007669"/>
    <property type="project" value="InterPro"/>
</dbReference>
<organism evidence="6 7">
    <name type="scientific">Pseudomonas amygdali pv. lachrymans str. M301315</name>
    <dbReference type="NCBI Taxonomy" id="629260"/>
    <lineage>
        <taxon>Bacteria</taxon>
        <taxon>Pseudomonadati</taxon>
        <taxon>Pseudomonadota</taxon>
        <taxon>Gammaproteobacteria</taxon>
        <taxon>Pseudomonadales</taxon>
        <taxon>Pseudomonadaceae</taxon>
        <taxon>Pseudomonas</taxon>
        <taxon>Pseudomonas amygdali</taxon>
    </lineage>
</organism>
<dbReference type="SFLD" id="SFLDS00029">
    <property type="entry name" value="Radical_SAM"/>
    <property type="match status" value="1"/>
</dbReference>
<name>A0AAD0PVN3_PSEAV</name>
<dbReference type="CDD" id="cd01335">
    <property type="entry name" value="Radical_SAM"/>
    <property type="match status" value="1"/>
</dbReference>
<keyword evidence="6" id="KW-0614">Plasmid</keyword>
<keyword evidence="2" id="KW-0949">S-adenosyl-L-methionine</keyword>
<dbReference type="InterPro" id="IPR007197">
    <property type="entry name" value="rSAM"/>
</dbReference>
<dbReference type="InterPro" id="IPR013785">
    <property type="entry name" value="Aldolase_TIM"/>
</dbReference>
<gene>
    <name evidence="6" type="ORF">PLA107_030065</name>
</gene>
<evidence type="ECO:0000256" key="4">
    <source>
        <dbReference type="ARBA" id="ARBA00023004"/>
    </source>
</evidence>
<dbReference type="PANTHER" id="PTHR43273:SF8">
    <property type="entry name" value="RADICAL SAM DOMAIN PROTEIN"/>
    <property type="match status" value="1"/>
</dbReference>
<dbReference type="Gene3D" id="3.20.20.70">
    <property type="entry name" value="Aldolase class I"/>
    <property type="match status" value="1"/>
</dbReference>
<protein>
    <submittedName>
        <fullName evidence="6">Radical SAM protein</fullName>
    </submittedName>
</protein>
<dbReference type="AlphaFoldDB" id="A0AAD0PVN3"/>
<evidence type="ECO:0000256" key="3">
    <source>
        <dbReference type="ARBA" id="ARBA00022723"/>
    </source>
</evidence>
<dbReference type="RefSeq" id="WP_005742335.1">
    <property type="nucleotide sequence ID" value="NZ_CP031226.1"/>
</dbReference>
<dbReference type="PANTHER" id="PTHR43273">
    <property type="entry name" value="ANAEROBIC SULFATASE-MATURATING ENZYME HOMOLOG ASLB-RELATED"/>
    <property type="match status" value="1"/>
</dbReference>
<accession>A0AAD0PVN3</accession>
<keyword evidence="3" id="KW-0479">Metal-binding</keyword>
<evidence type="ECO:0000313" key="7">
    <source>
        <dbReference type="Proteomes" id="UP000006426"/>
    </source>
</evidence>
<keyword evidence="5" id="KW-0411">Iron-sulfur</keyword>
<dbReference type="GO" id="GO:0051536">
    <property type="term" value="F:iron-sulfur cluster binding"/>
    <property type="evidence" value="ECO:0007669"/>
    <property type="project" value="UniProtKB-KW"/>
</dbReference>
<dbReference type="GeneID" id="39474188"/>
<sequence length="594" mass="67644">MRRIIDFMNICLVTNRGCNLRCTHCYIEPALLASKGGMSEEHFKLTYERIEALLKLDAHTSLINVEILGGEITRMPFEYWQNLLPFALEKHQHFREITGKAASLAWCTNMIFQDDRYFDLILAHKDDPNWGVFIPWEPDTNRFGTRNKLYPRYLKNLERIKDAGKTLNIIPTKMLVEMPIEEFVKVVQEGSFFDISSDMLYPYGSGKAFFEEHQPTFGQVSDFYIRMTEALEKIDGITISPWDEVSGSLMTGKGFNLNGNDAYDLTIEPDGSVVLNSSMTGTEAPLPSQSISLEDPLWSYKILFENIRQMDVKFSVEQPECNQCEYLRYCNGGYYHYKYLTPEALARYNQDDCAGYRKYWDYAKARLGNGVVNISDLNHQAMRTQLRKQHREGFVEPSVPVFESTLATTYEAFFASLADLSKSEYIVIDEAGVFGSTLSERLWFYDGIGVEVEVSSDLLAKAGENQWMRIARNLASGNYRTLRLEPEVVWDYCSKHTSSRFAQLVLDAVIAARLAHGVVAGTVATTMPSSLVVDQRNDELLRFVLLNNVPDSVLAMAQARAIPLLSRASADAVQKIRKYINFESLLRDRGVVHL</sequence>
<dbReference type="EMBL" id="CP031226">
    <property type="protein sequence ID" value="AXH59474.1"/>
    <property type="molecule type" value="Genomic_DNA"/>
</dbReference>
<proteinExistence type="predicted"/>
<evidence type="ECO:0000256" key="2">
    <source>
        <dbReference type="ARBA" id="ARBA00022691"/>
    </source>
</evidence>
<evidence type="ECO:0000313" key="6">
    <source>
        <dbReference type="EMBL" id="AXH59474.1"/>
    </source>
</evidence>
<evidence type="ECO:0000256" key="5">
    <source>
        <dbReference type="ARBA" id="ARBA00023014"/>
    </source>
</evidence>
<dbReference type="Proteomes" id="UP000006426">
    <property type="component" value="Plasmid pmppla107"/>
</dbReference>
<dbReference type="GO" id="GO:0046872">
    <property type="term" value="F:metal ion binding"/>
    <property type="evidence" value="ECO:0007669"/>
    <property type="project" value="UniProtKB-KW"/>
</dbReference>
<comment type="cofactor">
    <cofactor evidence="1">
        <name>[4Fe-4S] cluster</name>
        <dbReference type="ChEBI" id="CHEBI:49883"/>
    </cofactor>
</comment>
<dbReference type="InterPro" id="IPR023867">
    <property type="entry name" value="Sulphatase_maturase_rSAM"/>
</dbReference>
<keyword evidence="4" id="KW-0408">Iron</keyword>
<dbReference type="SFLD" id="SFLDG01067">
    <property type="entry name" value="SPASM/twitch_domain_containing"/>
    <property type="match status" value="1"/>
</dbReference>
<reference evidence="6 7" key="1">
    <citation type="journal article" date="2011" name="PLoS Pathog.">
        <title>Dynamic evolution of pathogenicity revealed by sequencing and comparative genomics of 19 Pseudomonas syringae isolates.</title>
        <authorList>
            <person name="Baltrus D.A."/>
            <person name="Nishimura M.T."/>
            <person name="Romanchuk A."/>
            <person name="Chang J.H."/>
            <person name="Mukhtar M.S."/>
            <person name="Cherkis K."/>
            <person name="Roach J."/>
            <person name="Grant S.R."/>
            <person name="Jones C.D."/>
            <person name="Dangl J.L."/>
        </authorList>
    </citation>
    <scope>NUCLEOTIDE SEQUENCE [LARGE SCALE GENOMIC DNA]</scope>
    <source>
        <strain evidence="6 7">M301315</strain>
    </source>
</reference>
<evidence type="ECO:0000256" key="1">
    <source>
        <dbReference type="ARBA" id="ARBA00001966"/>
    </source>
</evidence>
<dbReference type="InterPro" id="IPR058240">
    <property type="entry name" value="rSAM_sf"/>
</dbReference>
<dbReference type="SUPFAM" id="SSF102114">
    <property type="entry name" value="Radical SAM enzymes"/>
    <property type="match status" value="1"/>
</dbReference>